<reference evidence="4 5" key="1">
    <citation type="submission" date="2017-01" db="EMBL/GenBank/DDBJ databases">
        <authorList>
            <person name="Mah S.A."/>
            <person name="Swanson W.J."/>
            <person name="Moy G.W."/>
            <person name="Vacquier V.D."/>
        </authorList>
    </citation>
    <scope>NUCLEOTIDE SEQUENCE [LARGE SCALE GENOMIC DNA]</scope>
    <source>
        <strain evidence="4 5">GSMNP</strain>
    </source>
</reference>
<dbReference type="GO" id="GO:0005524">
    <property type="term" value="F:ATP binding"/>
    <property type="evidence" value="ECO:0007669"/>
    <property type="project" value="UniProtKB-KW"/>
</dbReference>
<dbReference type="InterPro" id="IPR013079">
    <property type="entry name" value="6Phosfructo_kin"/>
</dbReference>
<dbReference type="PANTHER" id="PTHR10606:SF32">
    <property type="entry name" value="6-PHOSPHOFRUCTO-2-KINASE 1"/>
    <property type="match status" value="1"/>
</dbReference>
<evidence type="ECO:0000256" key="1">
    <source>
        <dbReference type="ARBA" id="ARBA00022741"/>
    </source>
</evidence>
<dbReference type="SUPFAM" id="SSF52540">
    <property type="entry name" value="P-loop containing nucleoside triphosphate hydrolases"/>
    <property type="match status" value="1"/>
</dbReference>
<dbReference type="Proteomes" id="UP000187283">
    <property type="component" value="Unassembled WGS sequence"/>
</dbReference>
<accession>A0A1R1XK21</accession>
<keyword evidence="2" id="KW-0067">ATP-binding</keyword>
<dbReference type="GO" id="GO:0005829">
    <property type="term" value="C:cytosol"/>
    <property type="evidence" value="ECO:0007669"/>
    <property type="project" value="TreeGrafter"/>
</dbReference>
<sequence>MEYLQSIQKNDHSSHKASLSDLQTSISTLNPPVPYSTNSNSPSLSFSLSANPSSSNSVSSLLSLGEINKRNDLYQGLIDLDAQVKLVIVMVGLPARGKSYIVKKLKRYLSWLGLNVKIFNVGDRRRKLPSIPQNTLNHLSTPSLNHDIPATDEQYRHDSSFFDPNNAEASKRREDVAMNVLNEIIDYLHDGGQVAIHDATNSTISRRENILNKLQPETGIKTLFVESICNDPEIINKNILMKLKSPDYIGVDPKIAEADFRQRLKNYEAAYETLGSFEEAHYVQYLKIIDVGRK</sequence>
<name>A0A1R1XK21_9FUNG</name>
<dbReference type="AlphaFoldDB" id="A0A1R1XK21"/>
<keyword evidence="4" id="KW-0808">Transferase</keyword>
<keyword evidence="1" id="KW-0547">Nucleotide-binding</keyword>
<organism evidence="4 5">
    <name type="scientific">Smittium culicis</name>
    <dbReference type="NCBI Taxonomy" id="133412"/>
    <lineage>
        <taxon>Eukaryota</taxon>
        <taxon>Fungi</taxon>
        <taxon>Fungi incertae sedis</taxon>
        <taxon>Zoopagomycota</taxon>
        <taxon>Kickxellomycotina</taxon>
        <taxon>Harpellomycetes</taxon>
        <taxon>Harpellales</taxon>
        <taxon>Legeriomycetaceae</taxon>
        <taxon>Smittium</taxon>
    </lineage>
</organism>
<dbReference type="PIRSF" id="PIRSF000709">
    <property type="entry name" value="6PFK_2-Ptase"/>
    <property type="match status" value="1"/>
</dbReference>
<dbReference type="PANTHER" id="PTHR10606">
    <property type="entry name" value="6-PHOSPHOFRUCTO-2-KINASE/FRUCTOSE-2,6-BISPHOSPHATASE"/>
    <property type="match status" value="1"/>
</dbReference>
<keyword evidence="4" id="KW-0418">Kinase</keyword>
<dbReference type="GO" id="GO:0006000">
    <property type="term" value="P:fructose metabolic process"/>
    <property type="evidence" value="ECO:0007669"/>
    <property type="project" value="InterPro"/>
</dbReference>
<dbReference type="GO" id="GO:0006003">
    <property type="term" value="P:fructose 2,6-bisphosphate metabolic process"/>
    <property type="evidence" value="ECO:0007669"/>
    <property type="project" value="InterPro"/>
</dbReference>
<proteinExistence type="predicted"/>
<feature type="non-terminal residue" evidence="4">
    <location>
        <position position="294"/>
    </location>
</feature>
<evidence type="ECO:0000259" key="3">
    <source>
        <dbReference type="Pfam" id="PF01591"/>
    </source>
</evidence>
<keyword evidence="5" id="KW-1185">Reference proteome</keyword>
<evidence type="ECO:0000313" key="4">
    <source>
        <dbReference type="EMBL" id="OMJ14997.1"/>
    </source>
</evidence>
<feature type="domain" description="6-phosphofructo-2-kinase" evidence="3">
    <location>
        <begin position="81"/>
        <end position="293"/>
    </location>
</feature>
<evidence type="ECO:0000256" key="2">
    <source>
        <dbReference type="ARBA" id="ARBA00022840"/>
    </source>
</evidence>
<evidence type="ECO:0000313" key="5">
    <source>
        <dbReference type="Proteomes" id="UP000187283"/>
    </source>
</evidence>
<dbReference type="OrthoDB" id="267323at2759"/>
<dbReference type="GO" id="GO:0003873">
    <property type="term" value="F:6-phosphofructo-2-kinase activity"/>
    <property type="evidence" value="ECO:0007669"/>
    <property type="project" value="InterPro"/>
</dbReference>
<dbReference type="STRING" id="133412.A0A1R1XK21"/>
<dbReference type="InterPro" id="IPR027417">
    <property type="entry name" value="P-loop_NTPase"/>
</dbReference>
<gene>
    <name evidence="4" type="ORF">AYI70_g7549</name>
</gene>
<dbReference type="InterPro" id="IPR003094">
    <property type="entry name" value="6Pfruct_kin"/>
</dbReference>
<dbReference type="EMBL" id="LSSN01002820">
    <property type="protein sequence ID" value="OMJ14997.1"/>
    <property type="molecule type" value="Genomic_DNA"/>
</dbReference>
<dbReference type="PRINTS" id="PR00991">
    <property type="entry name" value="6PFRUCTKNASE"/>
</dbReference>
<dbReference type="Gene3D" id="3.40.50.300">
    <property type="entry name" value="P-loop containing nucleotide triphosphate hydrolases"/>
    <property type="match status" value="1"/>
</dbReference>
<dbReference type="Pfam" id="PF01591">
    <property type="entry name" value="6PF2K"/>
    <property type="match status" value="1"/>
</dbReference>
<dbReference type="FunFam" id="3.40.50.300:FF:000644">
    <property type="entry name" value="GpmB, Fructose-2,6-bisphosphatase"/>
    <property type="match status" value="1"/>
</dbReference>
<comment type="caution">
    <text evidence="4">The sequence shown here is derived from an EMBL/GenBank/DDBJ whole genome shotgun (WGS) entry which is preliminary data.</text>
</comment>
<protein>
    <submittedName>
        <fullName evidence="4">Putative 6-phosphofructo-2-kinase</fullName>
    </submittedName>
</protein>